<evidence type="ECO:0000313" key="2">
    <source>
        <dbReference type="EMBL" id="CAK5266505.1"/>
    </source>
</evidence>
<feature type="region of interest" description="Disordered" evidence="1">
    <location>
        <begin position="287"/>
        <end position="416"/>
    </location>
</feature>
<gene>
    <name evidence="2" type="ORF">MYCIT1_LOCUS8286</name>
</gene>
<sequence length="880" mass="96096">MHVSSVTFRSRSLFRDCAIAKKSGEGRRGGRKIEGENLFVCEDDGVIFSFSPSPSWHVIVTANVFILPLEGPLGGETRPPRASVPPWTCCRSFLSLLPVVSMRRHLDPAYPRRVFPPVSTPSYGPEGSDLDSPLYAPSEDAGNSTRPHNPSHLPFGPISGPAYASPSGYPDDGSSRIDGVATSRYLHLNPNPNPNPYFTTIPSPSSASSRSESVGHHHNNSYSASRNHGFFPLEAQQQQARFHHPEQSMSLGGSSTGSYHAHPTYAGEDNRALLAGQSQFYVSDLRGLPRSCKKRPVDGSLPPPKKPKVSPADEANAAMRSAAPHASTPSTSFLAPPPPRPPPPPPSQLRISTDLQPYSRSSSLSSQSQLFSPRQASSRTSSSVRDPRSQSPAPAPHAFFPSPSAPAPSVQLPAPSVPGLERDQRRWWNEFLDIYPLNQIVDDLSYLFADAGHWLCFVNATVYIDYLWHPESRLKMQPAFVLAGLALAELMRASDVERGAGGRGWAGCLRDHAQSALALAMSARAESLDPSLAEAALILVLYETSAHPLYHPDRVAAALQVLDQLLLAISAFTVDSGEGGAAKFAENAVPIVPGSAAAACSSDHALRWDPTWSPPDMWKESARRLTWSALSLATSYLVQCVAFDREVPALEMTNPANYALLFPGEVSDRSKESPWALYCRSLLLWNFLVRLLAQAPIDADALHETWNETLAVQDSLEAHSCHSETSISYLCQEYIHNIRTSVAGAIRRMNGFSRDPPFNRSQTAEWVEYQSRVITLVKSATFQLSGPQGYPLTRRPFQVSWFLNQLHLCLQILTHDPHFLGAMQLGKDLLGVVEVLNALWPCKLNSDQARALRSQLTQMAVRAGLSSPLSPSYAATLVRL</sequence>
<organism evidence="2 3">
    <name type="scientific">Mycena citricolor</name>
    <dbReference type="NCBI Taxonomy" id="2018698"/>
    <lineage>
        <taxon>Eukaryota</taxon>
        <taxon>Fungi</taxon>
        <taxon>Dikarya</taxon>
        <taxon>Basidiomycota</taxon>
        <taxon>Agaricomycotina</taxon>
        <taxon>Agaricomycetes</taxon>
        <taxon>Agaricomycetidae</taxon>
        <taxon>Agaricales</taxon>
        <taxon>Marasmiineae</taxon>
        <taxon>Mycenaceae</taxon>
        <taxon>Mycena</taxon>
    </lineage>
</organism>
<comment type="caution">
    <text evidence="2">The sequence shown here is derived from an EMBL/GenBank/DDBJ whole genome shotgun (WGS) entry which is preliminary data.</text>
</comment>
<proteinExistence type="predicted"/>
<name>A0AAD2H0M1_9AGAR</name>
<protein>
    <recommendedName>
        <fullName evidence="4">Transcription factor domain-containing protein</fullName>
    </recommendedName>
</protein>
<reference evidence="2" key="1">
    <citation type="submission" date="2023-11" db="EMBL/GenBank/DDBJ databases">
        <authorList>
            <person name="De Vega J J."/>
            <person name="De Vega J J."/>
        </authorList>
    </citation>
    <scope>NUCLEOTIDE SEQUENCE</scope>
</reference>
<keyword evidence="3" id="KW-1185">Reference proteome</keyword>
<dbReference type="AlphaFoldDB" id="A0AAD2H0M1"/>
<dbReference type="Proteomes" id="UP001295794">
    <property type="component" value="Unassembled WGS sequence"/>
</dbReference>
<evidence type="ECO:0008006" key="4">
    <source>
        <dbReference type="Google" id="ProtNLM"/>
    </source>
</evidence>
<feature type="compositionally biased region" description="Polar residues" evidence="1">
    <location>
        <begin position="247"/>
        <end position="258"/>
    </location>
</feature>
<evidence type="ECO:0000313" key="3">
    <source>
        <dbReference type="Proteomes" id="UP001295794"/>
    </source>
</evidence>
<feature type="compositionally biased region" description="Low complexity" evidence="1">
    <location>
        <begin position="203"/>
        <end position="212"/>
    </location>
</feature>
<accession>A0AAD2H0M1</accession>
<feature type="compositionally biased region" description="Low complexity" evidence="1">
    <location>
        <begin position="356"/>
        <end position="416"/>
    </location>
</feature>
<feature type="compositionally biased region" description="Low complexity" evidence="1">
    <location>
        <begin position="321"/>
        <end position="332"/>
    </location>
</feature>
<feature type="region of interest" description="Disordered" evidence="1">
    <location>
        <begin position="114"/>
        <end position="264"/>
    </location>
</feature>
<evidence type="ECO:0000256" key="1">
    <source>
        <dbReference type="SAM" id="MobiDB-lite"/>
    </source>
</evidence>
<dbReference type="EMBL" id="CAVNYO010000109">
    <property type="protein sequence ID" value="CAK5266505.1"/>
    <property type="molecule type" value="Genomic_DNA"/>
</dbReference>
<feature type="compositionally biased region" description="Pro residues" evidence="1">
    <location>
        <begin position="335"/>
        <end position="347"/>
    </location>
</feature>